<comment type="caution">
    <text evidence="2">The sequence shown here is derived from an EMBL/GenBank/DDBJ whole genome shotgun (WGS) entry which is preliminary data.</text>
</comment>
<dbReference type="InterPro" id="IPR051320">
    <property type="entry name" value="Viral_Replic_Matur_Polypro"/>
</dbReference>
<dbReference type="InterPro" id="IPR041577">
    <property type="entry name" value="RT_RNaseH_2"/>
</dbReference>
<reference evidence="2" key="1">
    <citation type="submission" date="2019-08" db="EMBL/GenBank/DDBJ databases">
        <authorList>
            <person name="Liu F."/>
        </authorList>
    </citation>
    <scope>NUCLEOTIDE SEQUENCE [LARGE SCALE GENOMIC DNA]</scope>
    <source>
        <strain evidence="2">PA1801</strain>
        <tissue evidence="2">Leaf</tissue>
    </source>
</reference>
<sequence>MRSFLGLANYYRCFIEGYSKITTPLTNLLKKGNNAFNQVKQVMTRDPVLALLDYLKLYKVRMDASNYVIRGVNMQDEHPIAFESRKLIETERRYMI</sequence>
<dbReference type="InterPro" id="IPR043502">
    <property type="entry name" value="DNA/RNA_pol_sf"/>
</dbReference>
<dbReference type="Gene3D" id="3.30.70.270">
    <property type="match status" value="1"/>
</dbReference>
<feature type="domain" description="Reverse transcriptase/retrotransposon-derived protein RNase H-like" evidence="1">
    <location>
        <begin position="33"/>
        <end position="95"/>
    </location>
</feature>
<keyword evidence="2" id="KW-0695">RNA-directed DNA polymerase</keyword>
<dbReference type="SUPFAM" id="SSF56672">
    <property type="entry name" value="DNA/RNA polymerases"/>
    <property type="match status" value="1"/>
</dbReference>
<dbReference type="InterPro" id="IPR043128">
    <property type="entry name" value="Rev_trsase/Diguanyl_cyclase"/>
</dbReference>
<keyword evidence="2" id="KW-0808">Transferase</keyword>
<dbReference type="PANTHER" id="PTHR33064">
    <property type="entry name" value="POL PROTEIN"/>
    <property type="match status" value="1"/>
</dbReference>
<dbReference type="AlphaFoldDB" id="A0A5B6VPH4"/>
<dbReference type="GO" id="GO:0003964">
    <property type="term" value="F:RNA-directed DNA polymerase activity"/>
    <property type="evidence" value="ECO:0007669"/>
    <property type="project" value="UniProtKB-KW"/>
</dbReference>
<organism evidence="2 3">
    <name type="scientific">Gossypium australe</name>
    <dbReference type="NCBI Taxonomy" id="47621"/>
    <lineage>
        <taxon>Eukaryota</taxon>
        <taxon>Viridiplantae</taxon>
        <taxon>Streptophyta</taxon>
        <taxon>Embryophyta</taxon>
        <taxon>Tracheophyta</taxon>
        <taxon>Spermatophyta</taxon>
        <taxon>Magnoliopsida</taxon>
        <taxon>eudicotyledons</taxon>
        <taxon>Gunneridae</taxon>
        <taxon>Pentapetalae</taxon>
        <taxon>rosids</taxon>
        <taxon>malvids</taxon>
        <taxon>Malvales</taxon>
        <taxon>Malvaceae</taxon>
        <taxon>Malvoideae</taxon>
        <taxon>Gossypium</taxon>
    </lineage>
</organism>
<evidence type="ECO:0000259" key="1">
    <source>
        <dbReference type="Pfam" id="PF17919"/>
    </source>
</evidence>
<dbReference type="Proteomes" id="UP000325315">
    <property type="component" value="Unassembled WGS sequence"/>
</dbReference>
<dbReference type="PANTHER" id="PTHR33064:SF40">
    <property type="entry name" value="REVERSE TRANSCRIPTASE_RETROTRANSPOSON-DERIVED PROTEIN RNASE H-LIKE DOMAIN-CONTAINING PROTEIN"/>
    <property type="match status" value="1"/>
</dbReference>
<keyword evidence="3" id="KW-1185">Reference proteome</keyword>
<name>A0A5B6VPH4_9ROSI</name>
<gene>
    <name evidence="2" type="ORF">EPI10_016674</name>
</gene>
<protein>
    <submittedName>
        <fullName evidence="2">Reverse transcriptase</fullName>
    </submittedName>
</protein>
<keyword evidence="2" id="KW-0548">Nucleotidyltransferase</keyword>
<proteinExistence type="predicted"/>
<dbReference type="OrthoDB" id="1000633at2759"/>
<accession>A0A5B6VPH4</accession>
<evidence type="ECO:0000313" key="2">
    <source>
        <dbReference type="EMBL" id="KAA3471011.1"/>
    </source>
</evidence>
<dbReference type="EMBL" id="SMMG02000006">
    <property type="protein sequence ID" value="KAA3471011.1"/>
    <property type="molecule type" value="Genomic_DNA"/>
</dbReference>
<dbReference type="Pfam" id="PF17919">
    <property type="entry name" value="RT_RNaseH_2"/>
    <property type="match status" value="1"/>
</dbReference>
<evidence type="ECO:0000313" key="3">
    <source>
        <dbReference type="Proteomes" id="UP000325315"/>
    </source>
</evidence>